<dbReference type="OrthoDB" id="762585at2759"/>
<evidence type="ECO:0000313" key="2">
    <source>
        <dbReference type="EMBL" id="URE16390.1"/>
    </source>
</evidence>
<evidence type="ECO:0000313" key="3">
    <source>
        <dbReference type="Proteomes" id="UP001055439"/>
    </source>
</evidence>
<proteinExistence type="predicted"/>
<keyword evidence="1" id="KW-0472">Membrane</keyword>
<dbReference type="EMBL" id="CP097509">
    <property type="protein sequence ID" value="URE16390.1"/>
    <property type="molecule type" value="Genomic_DNA"/>
</dbReference>
<reference evidence="2" key="1">
    <citation type="submission" date="2022-05" db="EMBL/GenBank/DDBJ databases">
        <title>The Musa troglodytarum L. genome provides insights into the mechanism of non-climacteric behaviour and enrichment of carotenoids.</title>
        <authorList>
            <person name="Wang J."/>
        </authorList>
    </citation>
    <scope>NUCLEOTIDE SEQUENCE</scope>
    <source>
        <tissue evidence="2">Leaf</tissue>
    </source>
</reference>
<gene>
    <name evidence="2" type="ORF">MUK42_35869</name>
</gene>
<dbReference type="AlphaFoldDB" id="A0A9E7GKB3"/>
<protein>
    <submittedName>
        <fullName evidence="2">NAC domain-containing protein</fullName>
    </submittedName>
</protein>
<keyword evidence="1" id="KW-0812">Transmembrane</keyword>
<evidence type="ECO:0000256" key="1">
    <source>
        <dbReference type="SAM" id="Phobius"/>
    </source>
</evidence>
<sequence>MLWSASDVVHSTLGNHAYVAVRALPWVVGHLKTPPLPPITSLPLLSLFLLADVVAGVGVLAHSPMGWVAFLCSSITNPTSHKKADRDHWMIARWASFRPHRRAVGLDR</sequence>
<name>A0A9E7GKB3_9LILI</name>
<organism evidence="2 3">
    <name type="scientific">Musa troglodytarum</name>
    <name type="common">fe'i banana</name>
    <dbReference type="NCBI Taxonomy" id="320322"/>
    <lineage>
        <taxon>Eukaryota</taxon>
        <taxon>Viridiplantae</taxon>
        <taxon>Streptophyta</taxon>
        <taxon>Embryophyta</taxon>
        <taxon>Tracheophyta</taxon>
        <taxon>Spermatophyta</taxon>
        <taxon>Magnoliopsida</taxon>
        <taxon>Liliopsida</taxon>
        <taxon>Zingiberales</taxon>
        <taxon>Musaceae</taxon>
        <taxon>Musa</taxon>
    </lineage>
</organism>
<keyword evidence="3" id="KW-1185">Reference proteome</keyword>
<keyword evidence="1" id="KW-1133">Transmembrane helix</keyword>
<accession>A0A9E7GKB3</accession>
<dbReference type="Proteomes" id="UP001055439">
    <property type="component" value="Chromosome 7"/>
</dbReference>
<feature type="transmembrane region" description="Helical" evidence="1">
    <location>
        <begin position="42"/>
        <end position="61"/>
    </location>
</feature>